<name>A0A7M3T798_9RHOB</name>
<evidence type="ECO:0000313" key="2">
    <source>
        <dbReference type="EMBL" id="QIE57879.1"/>
    </source>
</evidence>
<gene>
    <name evidence="2" type="ORF">G5B40_13230</name>
</gene>
<dbReference type="KEGG" id="hdh:G5B40_13230"/>
<accession>A0A7M3T798</accession>
<dbReference type="Pfam" id="PF01425">
    <property type="entry name" value="Amidase"/>
    <property type="match status" value="1"/>
</dbReference>
<dbReference type="AlphaFoldDB" id="A0A7M3T798"/>
<proteinExistence type="predicted"/>
<evidence type="ECO:0000313" key="3">
    <source>
        <dbReference type="Proteomes" id="UP000503336"/>
    </source>
</evidence>
<dbReference type="InterPro" id="IPR000120">
    <property type="entry name" value="Amidase"/>
</dbReference>
<keyword evidence="3" id="KW-1185">Reference proteome</keyword>
<sequence>MIDAALARIEAVEPAINAMPTICAERAREKAKALKRGDEAVWLAGLPVAIKDLTPVEGVRTTWGTKALADFVPEESDPMVETLEARGAVVLGKSNTPEMGAGANTFNEVFGRTRNPWNTRLNPAGSSGGAAAALATGEVWLANGSDVGGSLRTPAAYCGVVGMRPTPGRASGGGRDYAFSGMGVQGPMARTVEDCALFLDAMAGTNPFQPLTFDAPAVSFRETFRRAGPPKRVAFSADWGGFAPVTREVRDLMAAAMRRLEGLGTVVEERDPPTEDLVETNLTLRGLMMAAGPANLPEEVRKHFKRTLSENIEHGLSLTAADIVKAERRRSAMFLEMEVLTRGFDALACPVVGLAPLDSEVEYPLEVDGVPTPHYMDWLKFAFLATTLGLPAISVPIGFTSTGAPMGIQLIGRNRDEAGILAVAKAIESVTEGFGRPIDPRG</sequence>
<dbReference type="EMBL" id="CP049056">
    <property type="protein sequence ID" value="QIE57879.1"/>
    <property type="molecule type" value="Genomic_DNA"/>
</dbReference>
<feature type="domain" description="Amidase" evidence="1">
    <location>
        <begin position="2"/>
        <end position="421"/>
    </location>
</feature>
<evidence type="ECO:0000259" key="1">
    <source>
        <dbReference type="Pfam" id="PF01425"/>
    </source>
</evidence>
<protein>
    <submittedName>
        <fullName evidence="2">Amidase</fullName>
    </submittedName>
</protein>
<dbReference type="PANTHER" id="PTHR11895:SF76">
    <property type="entry name" value="INDOLEACETAMIDE HYDROLASE"/>
    <property type="match status" value="1"/>
</dbReference>
<dbReference type="Proteomes" id="UP000503336">
    <property type="component" value="Chromosome"/>
</dbReference>
<organism evidence="2 3">
    <name type="scientific">Pikeienuella piscinae</name>
    <dbReference type="NCBI Taxonomy" id="2748098"/>
    <lineage>
        <taxon>Bacteria</taxon>
        <taxon>Pseudomonadati</taxon>
        <taxon>Pseudomonadota</taxon>
        <taxon>Alphaproteobacteria</taxon>
        <taxon>Rhodobacterales</taxon>
        <taxon>Paracoccaceae</taxon>
        <taxon>Pikeienuella</taxon>
    </lineage>
</organism>
<dbReference type="PANTHER" id="PTHR11895">
    <property type="entry name" value="TRANSAMIDASE"/>
    <property type="match status" value="1"/>
</dbReference>
<dbReference type="InterPro" id="IPR036928">
    <property type="entry name" value="AS_sf"/>
</dbReference>
<dbReference type="InterPro" id="IPR023631">
    <property type="entry name" value="Amidase_dom"/>
</dbReference>
<dbReference type="GO" id="GO:0003824">
    <property type="term" value="F:catalytic activity"/>
    <property type="evidence" value="ECO:0007669"/>
    <property type="project" value="InterPro"/>
</dbReference>
<reference evidence="2 3" key="1">
    <citation type="submission" date="2020-02" db="EMBL/GenBank/DDBJ databases">
        <title>complete genome sequence of Rhodobacteraceae bacterium.</title>
        <authorList>
            <person name="Park J."/>
            <person name="Kim Y.-S."/>
            <person name="Kim K.-H."/>
        </authorList>
    </citation>
    <scope>NUCLEOTIDE SEQUENCE [LARGE SCALE GENOMIC DNA]</scope>
    <source>
        <strain evidence="2 3">RR4-56</strain>
    </source>
</reference>
<dbReference type="Gene3D" id="3.90.1300.10">
    <property type="entry name" value="Amidase signature (AS) domain"/>
    <property type="match status" value="1"/>
</dbReference>
<dbReference type="SUPFAM" id="SSF75304">
    <property type="entry name" value="Amidase signature (AS) enzymes"/>
    <property type="match status" value="1"/>
</dbReference>